<dbReference type="EMBL" id="CALLCH030000005">
    <property type="protein sequence ID" value="CAI4212466.1"/>
    <property type="molecule type" value="Genomic_DNA"/>
</dbReference>
<name>A0A9P1GXB8_9PEZI</name>
<protein>
    <recommendedName>
        <fullName evidence="3">Nicotinamide riboside kinase</fullName>
    </recommendedName>
</protein>
<sequence length="265" mass="29543">MSGSKAFIVGISGCSSSGKTTLARLLRDIFPSTMILHEDDFYKTDTDIPVRNGFQDWDCADAISIPDMEEALVHIHATGTFPASLDSKEDQNSVGKRPVSDAKMQAMKAKVASWLEKAKPIHKLFTEGSLRLCLFDGFLLYSQEMQSVMNLIDLKLFLLVSREKAVQRREARDGYVTLEGFWKDPPGYVEKIVWPNYATSHAWLFEKGDVEGIPNKAVLAETGIMAQLDRGLDVDMETTLEWAVEKVITGLEEFALVNDTTNEGV</sequence>
<proteinExistence type="predicted"/>
<dbReference type="SUPFAM" id="SSF52540">
    <property type="entry name" value="P-loop containing nucleoside triphosphate hydrolases"/>
    <property type="match status" value="1"/>
</dbReference>
<dbReference type="AlphaFoldDB" id="A0A9P1GXB8"/>
<dbReference type="CDD" id="cd02024">
    <property type="entry name" value="NRK1"/>
    <property type="match status" value="1"/>
</dbReference>
<dbReference type="PRINTS" id="PR00988">
    <property type="entry name" value="URIDINKINASE"/>
</dbReference>
<evidence type="ECO:0008006" key="3">
    <source>
        <dbReference type="Google" id="ProtNLM"/>
    </source>
</evidence>
<dbReference type="Gene3D" id="3.40.50.300">
    <property type="entry name" value="P-loop containing nucleotide triphosphate hydrolases"/>
    <property type="match status" value="1"/>
</dbReference>
<comment type="caution">
    <text evidence="1">The sequence shown here is derived from an EMBL/GenBank/DDBJ whole genome shotgun (WGS) entry which is preliminary data.</text>
</comment>
<evidence type="ECO:0000313" key="2">
    <source>
        <dbReference type="Proteomes" id="UP000838763"/>
    </source>
</evidence>
<reference evidence="1" key="1">
    <citation type="submission" date="2022-11" db="EMBL/GenBank/DDBJ databases">
        <authorList>
            <person name="Scott C."/>
            <person name="Bruce N."/>
        </authorList>
    </citation>
    <scope>NUCLEOTIDE SEQUENCE</scope>
</reference>
<dbReference type="OrthoDB" id="10041966at2759"/>
<keyword evidence="2" id="KW-1185">Reference proteome</keyword>
<dbReference type="PANTHER" id="PTHR10285">
    <property type="entry name" value="URIDINE KINASE"/>
    <property type="match status" value="1"/>
</dbReference>
<dbReference type="InterPro" id="IPR027417">
    <property type="entry name" value="P-loop_NTPase"/>
</dbReference>
<evidence type="ECO:0000313" key="1">
    <source>
        <dbReference type="EMBL" id="CAI4212466.1"/>
    </source>
</evidence>
<accession>A0A9P1GXB8</accession>
<gene>
    <name evidence="1" type="ORF">PPNO1_LOCUS2223</name>
</gene>
<dbReference type="Proteomes" id="UP000838763">
    <property type="component" value="Unassembled WGS sequence"/>
</dbReference>
<organism evidence="1 2">
    <name type="scientific">Parascedosporium putredinis</name>
    <dbReference type="NCBI Taxonomy" id="1442378"/>
    <lineage>
        <taxon>Eukaryota</taxon>
        <taxon>Fungi</taxon>
        <taxon>Dikarya</taxon>
        <taxon>Ascomycota</taxon>
        <taxon>Pezizomycotina</taxon>
        <taxon>Sordariomycetes</taxon>
        <taxon>Hypocreomycetidae</taxon>
        <taxon>Microascales</taxon>
        <taxon>Microascaceae</taxon>
        <taxon>Parascedosporium</taxon>
    </lineage>
</organism>